<dbReference type="InterPro" id="IPR004300">
    <property type="entry name" value="Glyco_hydro_57_N"/>
</dbReference>
<dbReference type="PANTHER" id="PTHR36306:SF3">
    <property type="entry name" value="GLYCOSIDE HYDROLASE FAMILY 57"/>
    <property type="match status" value="1"/>
</dbReference>
<dbReference type="PANTHER" id="PTHR36306">
    <property type="entry name" value="ALPHA-AMYLASE-RELATED-RELATED"/>
    <property type="match status" value="1"/>
</dbReference>
<reference evidence="5" key="1">
    <citation type="submission" date="2020-10" db="EMBL/GenBank/DDBJ databases">
        <authorList>
            <person name="Castelo-Branco R."/>
            <person name="Eusebio N."/>
            <person name="Adriana R."/>
            <person name="Vieira A."/>
            <person name="Brugerolle De Fraissinette N."/>
            <person name="Rezende De Castro R."/>
            <person name="Schneider M.P."/>
            <person name="Vasconcelos V."/>
            <person name="Leao P.N."/>
        </authorList>
    </citation>
    <scope>NUCLEOTIDE SEQUENCE</scope>
    <source>
        <strain evidence="5">LEGE 07157</strain>
    </source>
</reference>
<dbReference type="InterPro" id="IPR011330">
    <property type="entry name" value="Glyco_hydro/deAcase_b/a-brl"/>
</dbReference>
<gene>
    <name evidence="5" type="ORF">IQ249_19955</name>
</gene>
<evidence type="ECO:0000313" key="6">
    <source>
        <dbReference type="Proteomes" id="UP000654482"/>
    </source>
</evidence>
<dbReference type="InterPro" id="IPR021923">
    <property type="entry name" value="DUF3536"/>
</dbReference>
<dbReference type="GO" id="GO:0003824">
    <property type="term" value="F:catalytic activity"/>
    <property type="evidence" value="ECO:0007669"/>
    <property type="project" value="InterPro"/>
</dbReference>
<dbReference type="SUPFAM" id="SSF88713">
    <property type="entry name" value="Glycoside hydrolase/deacetylase"/>
    <property type="match status" value="1"/>
</dbReference>
<accession>A0A8J7E0D7</accession>
<sequence>MTSATNLTPIRDVLARPEARETATGVFITIHGHFYQPPRENPYLDTIERQPSAHPFHDWNARIDRECYQPNAFARIYNDRGEIEGIVNNFEYMSFNIGPTLMSWLQRYDPEVYQRILDGDRKSAERLGGHGNAIAQVYNHIILPLANKRDKYTQIRWGKADFRSHFGRDPEGMWLAETAVDYPTLEALVDEGIRFIILAPSQAQRCRVLPKEDDPDPQWHEVGGSQIDPTRPYRCFLPDGRAIDIFFYDGPISRDMGFDELLMSSHNFVGRLGQAVRGDGRPSQLIGVATDGETFGHHKKGTEKCLAYAFTQEIPQWGWTVTNFAHYLDLNPPTWEVVLKPVTAWSCAHGVGRWEDDCGCAGGGEWHQKWRKPLRDTLNWLRDRLIDIYEQSGSRFFSDPWLARDEYIQVVRDRAPENIIQFFYRHQCRQLSQAEQVDALRLLEMQRHSLLMFTSCGWFFEELSRPEGVQILRYAARAIELAGDVAGIQLASEFRRRLKAAPSNVETFVNGSRIYDQLVVSSQVSFEQVAAHYAISSLFVHYSERENVYCYEATQLDYQKQQMGALTLAVGHLSLMSQITRETVDYIFAVLHLGGWDFHCCIQPFSGRLAYGQLKDELFETLAHASVAKMMVVMTQRFGTHCFTLEDLFAEERHRIIQQLSENTKNRLDQLYAQVYRDNYGILMAFHREELPVPPELQVAADITLSSRCLTLVRLLANHTGDPQPMDNALNELEGIAAEADTMHCQLNIAEAKTVLEGFIFQALQSVLYGENVEDIEGTIERLERAIAIGDKLHLDLCLNRVQELYFSFLHNDLVPQCIDAETENCRWDRQQIPMLLQLGQTLKVDVSPWLN</sequence>
<dbReference type="RefSeq" id="WP_194031260.1">
    <property type="nucleotide sequence ID" value="NZ_JADEWZ010000039.1"/>
</dbReference>
<feature type="domain" description="Glycoside hydrolase family 57 N-terminal" evidence="4">
    <location>
        <begin position="67"/>
        <end position="316"/>
    </location>
</feature>
<name>A0A8J7E0D7_9CYAN</name>
<evidence type="ECO:0000256" key="2">
    <source>
        <dbReference type="ARBA" id="ARBA00023277"/>
    </source>
</evidence>
<dbReference type="InterPro" id="IPR027291">
    <property type="entry name" value="Glyco_hydro_38_N_sf"/>
</dbReference>
<dbReference type="Gene3D" id="3.20.110.10">
    <property type="entry name" value="Glycoside hydrolase 38, N terminal domain"/>
    <property type="match status" value="1"/>
</dbReference>
<organism evidence="5 6">
    <name type="scientific">Lusitaniella coriacea LEGE 07157</name>
    <dbReference type="NCBI Taxonomy" id="945747"/>
    <lineage>
        <taxon>Bacteria</taxon>
        <taxon>Bacillati</taxon>
        <taxon>Cyanobacteriota</taxon>
        <taxon>Cyanophyceae</taxon>
        <taxon>Spirulinales</taxon>
        <taxon>Lusitaniellaceae</taxon>
        <taxon>Lusitaniella</taxon>
    </lineage>
</organism>
<dbReference type="Pfam" id="PF03065">
    <property type="entry name" value="Glyco_hydro_57"/>
    <property type="match status" value="1"/>
</dbReference>
<proteinExistence type="inferred from homology"/>
<dbReference type="GO" id="GO:0005975">
    <property type="term" value="P:carbohydrate metabolic process"/>
    <property type="evidence" value="ECO:0007669"/>
    <property type="project" value="InterPro"/>
</dbReference>
<dbReference type="CDD" id="cd10797">
    <property type="entry name" value="GH57N_APU_like_1"/>
    <property type="match status" value="1"/>
</dbReference>
<evidence type="ECO:0000313" key="5">
    <source>
        <dbReference type="EMBL" id="MBE9118171.1"/>
    </source>
</evidence>
<dbReference type="Proteomes" id="UP000654482">
    <property type="component" value="Unassembled WGS sequence"/>
</dbReference>
<keyword evidence="2 3" id="KW-0119">Carbohydrate metabolism</keyword>
<dbReference type="EMBL" id="JADEWZ010000039">
    <property type="protein sequence ID" value="MBE9118171.1"/>
    <property type="molecule type" value="Genomic_DNA"/>
</dbReference>
<dbReference type="AlphaFoldDB" id="A0A8J7E0D7"/>
<evidence type="ECO:0000259" key="4">
    <source>
        <dbReference type="Pfam" id="PF03065"/>
    </source>
</evidence>
<evidence type="ECO:0000256" key="1">
    <source>
        <dbReference type="ARBA" id="ARBA00006821"/>
    </source>
</evidence>
<comment type="similarity">
    <text evidence="1 3">Belongs to the glycosyl hydrolase 57 family.</text>
</comment>
<evidence type="ECO:0000256" key="3">
    <source>
        <dbReference type="RuleBase" id="RU361196"/>
    </source>
</evidence>
<keyword evidence="6" id="KW-1185">Reference proteome</keyword>
<protein>
    <submittedName>
        <fullName evidence="5">DUF3536 domain-containing protein</fullName>
    </submittedName>
</protein>
<dbReference type="Pfam" id="PF12055">
    <property type="entry name" value="DUF3536"/>
    <property type="match status" value="1"/>
</dbReference>
<comment type="caution">
    <text evidence="5">The sequence shown here is derived from an EMBL/GenBank/DDBJ whole genome shotgun (WGS) entry which is preliminary data.</text>
</comment>
<dbReference type="InterPro" id="IPR052046">
    <property type="entry name" value="GH57_Enzymes"/>
</dbReference>